<organism evidence="2 3">
    <name type="scientific">Pseudomyxococcus hansupus</name>
    <dbReference type="NCBI Taxonomy" id="1297742"/>
    <lineage>
        <taxon>Bacteria</taxon>
        <taxon>Pseudomonadati</taxon>
        <taxon>Myxococcota</taxon>
        <taxon>Myxococcia</taxon>
        <taxon>Myxococcales</taxon>
        <taxon>Cystobacterineae</taxon>
        <taxon>Myxococcaceae</taxon>
        <taxon>Pseudomyxococcus</taxon>
    </lineage>
</organism>
<accession>A0A0H4WYH4</accession>
<sequence length="58" mass="6295">MEGGVRPREVGASEPHRNPEGGRLYAASASPAMQPEVQHPAGRAFHRKVMAKPRPCHP</sequence>
<feature type="region of interest" description="Disordered" evidence="1">
    <location>
        <begin position="1"/>
        <end position="58"/>
    </location>
</feature>
<dbReference type="EMBL" id="CP012109">
    <property type="protein sequence ID" value="AKQ66658.1"/>
    <property type="molecule type" value="Genomic_DNA"/>
</dbReference>
<dbReference type="Proteomes" id="UP000009026">
    <property type="component" value="Chromosome"/>
</dbReference>
<dbReference type="KEGG" id="mym:A176_003570"/>
<feature type="compositionally biased region" description="Basic residues" evidence="1">
    <location>
        <begin position="44"/>
        <end position="58"/>
    </location>
</feature>
<evidence type="ECO:0000313" key="3">
    <source>
        <dbReference type="Proteomes" id="UP000009026"/>
    </source>
</evidence>
<dbReference type="PATRIC" id="fig|1297742.4.peg.3604"/>
<dbReference type="AlphaFoldDB" id="A0A0H4WYH4"/>
<protein>
    <submittedName>
        <fullName evidence="2">Uncharacterized protein</fullName>
    </submittedName>
</protein>
<reference evidence="2 3" key="1">
    <citation type="journal article" date="2016" name="PLoS ONE">
        <title>Complete Genome Sequence and Comparative Genomics of a Novel Myxobacterium Myxococcus hansupus.</title>
        <authorList>
            <person name="Sharma G."/>
            <person name="Narwani T."/>
            <person name="Subramanian S."/>
        </authorList>
    </citation>
    <scope>NUCLEOTIDE SEQUENCE [LARGE SCALE GENOMIC DNA]</scope>
    <source>
        <strain evidence="3">mixupus</strain>
    </source>
</reference>
<name>A0A0H4WYH4_9BACT</name>
<feature type="compositionally biased region" description="Basic and acidic residues" evidence="1">
    <location>
        <begin position="1"/>
        <end position="20"/>
    </location>
</feature>
<gene>
    <name evidence="2" type="ORF">A176_003570</name>
</gene>
<keyword evidence="3" id="KW-1185">Reference proteome</keyword>
<evidence type="ECO:0000256" key="1">
    <source>
        <dbReference type="SAM" id="MobiDB-lite"/>
    </source>
</evidence>
<proteinExistence type="predicted"/>
<evidence type="ECO:0000313" key="2">
    <source>
        <dbReference type="EMBL" id="AKQ66658.1"/>
    </source>
</evidence>